<evidence type="ECO:0000256" key="3">
    <source>
        <dbReference type="ARBA" id="ARBA00022519"/>
    </source>
</evidence>
<dbReference type="Proteomes" id="UP000094769">
    <property type="component" value="Unassembled WGS sequence"/>
</dbReference>
<dbReference type="PANTHER" id="PTHR30586:SF0">
    <property type="entry name" value="ION-TRANSLOCATING OXIDOREDUCTASE COMPLEX SUBUNIT E"/>
    <property type="match status" value="1"/>
</dbReference>
<dbReference type="InterPro" id="IPR003667">
    <property type="entry name" value="NqrDE/RnfAE"/>
</dbReference>
<keyword evidence="6 9" id="KW-0249">Electron transport</keyword>
<keyword evidence="4 9" id="KW-0812">Transmembrane</keyword>
<name>A0A7Z1AFB1_9GAMM</name>
<dbReference type="RefSeq" id="WP_069124703.1">
    <property type="nucleotide sequence ID" value="NZ_MARB01000010.1"/>
</dbReference>
<evidence type="ECO:0000256" key="9">
    <source>
        <dbReference type="HAMAP-Rule" id="MF_00478"/>
    </source>
</evidence>
<feature type="transmembrane region" description="Helical" evidence="9">
    <location>
        <begin position="42"/>
        <end position="61"/>
    </location>
</feature>
<comment type="similarity">
    <text evidence="9">Belongs to the NqrDE/RnfAE family.</text>
</comment>
<dbReference type="GO" id="GO:0005886">
    <property type="term" value="C:plasma membrane"/>
    <property type="evidence" value="ECO:0007669"/>
    <property type="project" value="UniProtKB-SubCell"/>
</dbReference>
<keyword evidence="2 9" id="KW-0813">Transport</keyword>
<evidence type="ECO:0000256" key="4">
    <source>
        <dbReference type="ARBA" id="ARBA00022692"/>
    </source>
</evidence>
<keyword evidence="11" id="KW-1185">Reference proteome</keyword>
<sequence length="216" mass="24097">MPEKKQDAYQEFIKGLWRDNPVFVQVLGMCPMLAVTNSAMNALVMGGATFFVLVASSFFVSSLKNWIPKQVRISTYIIIIATFVTVTDFTLEALMPKVHKELGAFIPLIVANCMILGRQEAFAARNSVRFAVVDALGMASGFLFALFSLGAVRELLGEGALFGYKLFSENFEPWVIMILPPGGFITLGLLLLFFNWLKERKDRLAQQLDQMEIEAP</sequence>
<keyword evidence="9" id="KW-1003">Cell membrane</keyword>
<dbReference type="Pfam" id="PF02508">
    <property type="entry name" value="Rnf-Nqr"/>
    <property type="match status" value="1"/>
</dbReference>
<dbReference type="PIRSF" id="PIRSF006102">
    <property type="entry name" value="NQR_DE"/>
    <property type="match status" value="1"/>
</dbReference>
<evidence type="ECO:0000256" key="8">
    <source>
        <dbReference type="ARBA" id="ARBA00023136"/>
    </source>
</evidence>
<evidence type="ECO:0000256" key="2">
    <source>
        <dbReference type="ARBA" id="ARBA00022448"/>
    </source>
</evidence>
<comment type="subcellular location">
    <subcellularLocation>
        <location evidence="9">Cell inner membrane</location>
        <topology evidence="9">Multi-pass membrane protein</topology>
    </subcellularLocation>
    <subcellularLocation>
        <location evidence="1">Endomembrane system</location>
        <topology evidence="1">Multi-pass membrane protein</topology>
    </subcellularLocation>
</comment>
<gene>
    <name evidence="10" type="primary">rnfE_4</name>
    <name evidence="9" type="synonym">rnfE</name>
    <name evidence="10" type="ORF">CODIS_21040</name>
</gene>
<comment type="function">
    <text evidence="9">Part of a membrane-bound complex that couples electron transfer with translocation of ions across the membrane.</text>
</comment>
<evidence type="ECO:0000256" key="5">
    <source>
        <dbReference type="ARBA" id="ARBA00022967"/>
    </source>
</evidence>
<evidence type="ECO:0000256" key="1">
    <source>
        <dbReference type="ARBA" id="ARBA00004127"/>
    </source>
</evidence>
<dbReference type="GO" id="GO:0012505">
    <property type="term" value="C:endomembrane system"/>
    <property type="evidence" value="ECO:0007669"/>
    <property type="project" value="UniProtKB-SubCell"/>
</dbReference>
<evidence type="ECO:0000256" key="7">
    <source>
        <dbReference type="ARBA" id="ARBA00022989"/>
    </source>
</evidence>
<dbReference type="OrthoDB" id="9782945at2"/>
<keyword evidence="8 9" id="KW-0472">Membrane</keyword>
<dbReference type="EMBL" id="MARB01000010">
    <property type="protein sequence ID" value="ODJ87687.1"/>
    <property type="molecule type" value="Genomic_DNA"/>
</dbReference>
<feature type="transmembrane region" description="Helical" evidence="9">
    <location>
        <begin position="173"/>
        <end position="197"/>
    </location>
</feature>
<dbReference type="InterPro" id="IPR010968">
    <property type="entry name" value="RnfE"/>
</dbReference>
<evidence type="ECO:0000256" key="6">
    <source>
        <dbReference type="ARBA" id="ARBA00022982"/>
    </source>
</evidence>
<evidence type="ECO:0000313" key="10">
    <source>
        <dbReference type="EMBL" id="ODJ87687.1"/>
    </source>
</evidence>
<feature type="transmembrane region" description="Helical" evidence="9">
    <location>
        <begin position="102"/>
        <end position="118"/>
    </location>
</feature>
<feature type="transmembrane region" description="Helical" evidence="9">
    <location>
        <begin position="130"/>
        <end position="153"/>
    </location>
</feature>
<keyword evidence="5 9" id="KW-1278">Translocase</keyword>
<comment type="caution">
    <text evidence="10">The sequence shown here is derived from an EMBL/GenBank/DDBJ whole genome shotgun (WGS) entry which is preliminary data.</text>
</comment>
<dbReference type="PANTHER" id="PTHR30586">
    <property type="entry name" value="ELECTRON TRANSPORT COMPLEX PROTEIN RNFE"/>
    <property type="match status" value="1"/>
</dbReference>
<dbReference type="HAMAP" id="MF_00478">
    <property type="entry name" value="RsxE_RnfE"/>
    <property type="match status" value="1"/>
</dbReference>
<dbReference type="AlphaFoldDB" id="A0A7Z1AFB1"/>
<dbReference type="NCBIfam" id="TIGR01948">
    <property type="entry name" value="rnfE"/>
    <property type="match status" value="1"/>
</dbReference>
<accession>A0A7Z1AFB1</accession>
<dbReference type="NCBIfam" id="NF009070">
    <property type="entry name" value="PRK12405.1"/>
    <property type="match status" value="1"/>
</dbReference>
<keyword evidence="3 9" id="KW-0997">Cell inner membrane</keyword>
<comment type="subunit">
    <text evidence="9">The complex is composed of six subunits: RnfA, RnfB, RnfC, RnfD, RnfE and RnfG.</text>
</comment>
<feature type="transmembrane region" description="Helical" evidence="9">
    <location>
        <begin position="73"/>
        <end position="90"/>
    </location>
</feature>
<proteinExistence type="inferred from homology"/>
<protein>
    <recommendedName>
        <fullName evidence="9">Ion-translocating oxidoreductase complex subunit E</fullName>
        <ecNumber evidence="9">7.-.-.-</ecNumber>
    </recommendedName>
    <alternativeName>
        <fullName evidence="9">Rnf electron transport complex subunit E</fullName>
    </alternativeName>
</protein>
<reference evidence="10 11" key="1">
    <citation type="submission" date="2016-06" db="EMBL/GenBank/DDBJ databases">
        <title>Genome sequence of endosymbiont of Candidatus Endolucinida thiodiazotropha.</title>
        <authorList>
            <person name="Poehlein A."/>
            <person name="Koenig S."/>
            <person name="Heiden S.E."/>
            <person name="Thuermer A."/>
            <person name="Voget S."/>
            <person name="Daniel R."/>
            <person name="Markert S."/>
            <person name="Gros O."/>
            <person name="Schweder T."/>
        </authorList>
    </citation>
    <scope>NUCLEOTIDE SEQUENCE [LARGE SCALE GENOMIC DNA]</scope>
    <source>
        <strain evidence="10 11">COS</strain>
    </source>
</reference>
<evidence type="ECO:0000313" key="11">
    <source>
        <dbReference type="Proteomes" id="UP000094769"/>
    </source>
</evidence>
<dbReference type="GO" id="GO:0022900">
    <property type="term" value="P:electron transport chain"/>
    <property type="evidence" value="ECO:0007669"/>
    <property type="project" value="UniProtKB-UniRule"/>
</dbReference>
<dbReference type="EC" id="7.-.-.-" evidence="9"/>
<organism evidence="10 11">
    <name type="scientific">Candidatus Thiodiazotropha endolucinida</name>
    <dbReference type="NCBI Taxonomy" id="1655433"/>
    <lineage>
        <taxon>Bacteria</taxon>
        <taxon>Pseudomonadati</taxon>
        <taxon>Pseudomonadota</taxon>
        <taxon>Gammaproteobacteria</taxon>
        <taxon>Chromatiales</taxon>
        <taxon>Sedimenticolaceae</taxon>
        <taxon>Candidatus Thiodiazotropha</taxon>
    </lineage>
</organism>
<keyword evidence="7 9" id="KW-1133">Transmembrane helix</keyword>